<keyword evidence="6" id="KW-1185">Reference proteome</keyword>
<keyword evidence="2 5" id="KW-0808">Transferase</keyword>
<evidence type="ECO:0000259" key="4">
    <source>
        <dbReference type="Pfam" id="PF17837"/>
    </source>
</evidence>
<reference evidence="5 6" key="1">
    <citation type="submission" date="2024-10" db="EMBL/GenBank/DDBJ databases">
        <title>The Natural Products Discovery Center: Release of the First 8490 Sequenced Strains for Exploring Actinobacteria Biosynthetic Diversity.</title>
        <authorList>
            <person name="Kalkreuter E."/>
            <person name="Kautsar S.A."/>
            <person name="Yang D."/>
            <person name="Bader C.D."/>
            <person name="Teijaro C.N."/>
            <person name="Fluegel L."/>
            <person name="Davis C.M."/>
            <person name="Simpson J.R."/>
            <person name="Lauterbach L."/>
            <person name="Steele A.D."/>
            <person name="Gui C."/>
            <person name="Meng S."/>
            <person name="Li G."/>
            <person name="Viehrig K."/>
            <person name="Ye F."/>
            <person name="Su P."/>
            <person name="Kiefer A.F."/>
            <person name="Nichols A."/>
            <person name="Cepeda A.J."/>
            <person name="Yan W."/>
            <person name="Fan B."/>
            <person name="Jiang Y."/>
            <person name="Adhikari A."/>
            <person name="Zheng C.-J."/>
            <person name="Schuster L."/>
            <person name="Cowan T.M."/>
            <person name="Smanski M.J."/>
            <person name="Chevrette M.G."/>
            <person name="De Carvalho L.P.S."/>
            <person name="Shen B."/>
        </authorList>
    </citation>
    <scope>NUCLEOTIDE SEQUENCE [LARGE SCALE GENOMIC DNA]</scope>
    <source>
        <strain evidence="5 6">NPDC013366</strain>
    </source>
</reference>
<evidence type="ECO:0000256" key="2">
    <source>
        <dbReference type="ARBA" id="ARBA00022679"/>
    </source>
</evidence>
<dbReference type="InterPro" id="IPR037143">
    <property type="entry name" value="4-PPantetheinyl_Trfase_dom_sf"/>
</dbReference>
<dbReference type="InterPro" id="IPR050559">
    <property type="entry name" value="P-Pant_transferase_sf"/>
</dbReference>
<feature type="domain" description="4'-phosphopantetheinyl transferase" evidence="3">
    <location>
        <begin position="103"/>
        <end position="163"/>
    </location>
</feature>
<evidence type="ECO:0000259" key="3">
    <source>
        <dbReference type="Pfam" id="PF01648"/>
    </source>
</evidence>
<dbReference type="PANTHER" id="PTHR12215:SF15">
    <property type="entry name" value="4'-PHOSPHOPANTETHEINYL TRANSFERASE SUPERFAMILY-RELATED"/>
    <property type="match status" value="1"/>
</dbReference>
<proteinExistence type="inferred from homology"/>
<dbReference type="Proteomes" id="UP001603418">
    <property type="component" value="Unassembled WGS sequence"/>
</dbReference>
<dbReference type="Pfam" id="PF01648">
    <property type="entry name" value="ACPS"/>
    <property type="match status" value="1"/>
</dbReference>
<sequence>MTTIEVSTDVVCAARRTHRVLADLPVAASDRAAVTGMPSWRAEEYLAARTLVRTLLAEIGRPHDGPIANRGCGRPWIPGLPGVGISLSHSAGWVAAAVSPGRAVGVDVQTPVEVSAEVIARCCSAADAAGLAALPDSVRALEFAWIWSTQEACVKATGAGLGGLPWTVPVAPGQPGGSWNEVEWVALREHSAVPFSCAFTELGHERGNADDE</sequence>
<organism evidence="5 6">
    <name type="scientific">Streptomyces eurythermus</name>
    <dbReference type="NCBI Taxonomy" id="42237"/>
    <lineage>
        <taxon>Bacteria</taxon>
        <taxon>Bacillati</taxon>
        <taxon>Actinomycetota</taxon>
        <taxon>Actinomycetes</taxon>
        <taxon>Kitasatosporales</taxon>
        <taxon>Streptomycetaceae</taxon>
        <taxon>Streptomyces</taxon>
    </lineage>
</organism>
<feature type="domain" description="4'-phosphopantetheinyl transferase N-terminal" evidence="4">
    <location>
        <begin position="32"/>
        <end position="99"/>
    </location>
</feature>
<dbReference type="EMBL" id="JBICBM010000036">
    <property type="protein sequence ID" value="MFF9887730.1"/>
    <property type="molecule type" value="Genomic_DNA"/>
</dbReference>
<comment type="caution">
    <text evidence="5">The sequence shown here is derived from an EMBL/GenBank/DDBJ whole genome shotgun (WGS) entry which is preliminary data.</text>
</comment>
<accession>A0ABW6ZBF9</accession>
<dbReference type="SUPFAM" id="SSF56214">
    <property type="entry name" value="4'-phosphopantetheinyl transferase"/>
    <property type="match status" value="2"/>
</dbReference>
<evidence type="ECO:0000313" key="5">
    <source>
        <dbReference type="EMBL" id="MFF9887730.1"/>
    </source>
</evidence>
<dbReference type="RefSeq" id="WP_244405301.1">
    <property type="nucleotide sequence ID" value="NZ_JBFACJ010000044.1"/>
</dbReference>
<protein>
    <submittedName>
        <fullName evidence="5">4'-phosphopantetheinyl transferase family protein</fullName>
    </submittedName>
</protein>
<comment type="similarity">
    <text evidence="1">Belongs to the P-Pant transferase superfamily. Gsp/Sfp/HetI/AcpT family.</text>
</comment>
<evidence type="ECO:0000313" key="6">
    <source>
        <dbReference type="Proteomes" id="UP001603418"/>
    </source>
</evidence>
<dbReference type="PANTHER" id="PTHR12215">
    <property type="entry name" value="PHOSPHOPANTETHEINE TRANSFERASE"/>
    <property type="match status" value="1"/>
</dbReference>
<evidence type="ECO:0000256" key="1">
    <source>
        <dbReference type="ARBA" id="ARBA00010990"/>
    </source>
</evidence>
<dbReference type="InterPro" id="IPR041354">
    <property type="entry name" value="4PPT_N"/>
</dbReference>
<dbReference type="Gene3D" id="3.90.470.20">
    <property type="entry name" value="4'-phosphopantetheinyl transferase domain"/>
    <property type="match status" value="1"/>
</dbReference>
<dbReference type="InterPro" id="IPR008278">
    <property type="entry name" value="4-PPantetheinyl_Trfase_dom"/>
</dbReference>
<gene>
    <name evidence="5" type="ORF">ACF1HC_40175</name>
</gene>
<name>A0ABW6ZBF9_9ACTN</name>
<dbReference type="Pfam" id="PF17837">
    <property type="entry name" value="4PPT_N"/>
    <property type="match status" value="1"/>
</dbReference>
<dbReference type="GO" id="GO:0016740">
    <property type="term" value="F:transferase activity"/>
    <property type="evidence" value="ECO:0007669"/>
    <property type="project" value="UniProtKB-KW"/>
</dbReference>